<dbReference type="InterPro" id="IPR022140">
    <property type="entry name" value="Kinesin-like_KIF1-typ"/>
</dbReference>
<organism evidence="10 11">
    <name type="scientific">Tegillarca granosa</name>
    <name type="common">Malaysian cockle</name>
    <name type="synonym">Anadara granosa</name>
    <dbReference type="NCBI Taxonomy" id="220873"/>
    <lineage>
        <taxon>Eukaryota</taxon>
        <taxon>Metazoa</taxon>
        <taxon>Spiralia</taxon>
        <taxon>Lophotrochozoa</taxon>
        <taxon>Mollusca</taxon>
        <taxon>Bivalvia</taxon>
        <taxon>Autobranchia</taxon>
        <taxon>Pteriomorphia</taxon>
        <taxon>Arcoida</taxon>
        <taxon>Arcoidea</taxon>
        <taxon>Arcidae</taxon>
        <taxon>Tegillarca</taxon>
    </lineage>
</organism>
<feature type="domain" description="Kinesin motor" evidence="9">
    <location>
        <begin position="1"/>
        <end position="222"/>
    </location>
</feature>
<evidence type="ECO:0000256" key="3">
    <source>
        <dbReference type="ARBA" id="ARBA00022840"/>
    </source>
</evidence>
<feature type="transmembrane region" description="Helical" evidence="8">
    <location>
        <begin position="866"/>
        <end position="884"/>
    </location>
</feature>
<keyword evidence="6" id="KW-0175">Coiled coil</keyword>
<gene>
    <name evidence="10" type="ORF">KUTeg_011840</name>
</gene>
<feature type="compositionally biased region" description="Low complexity" evidence="7">
    <location>
        <begin position="745"/>
        <end position="757"/>
    </location>
</feature>
<dbReference type="PANTHER" id="PTHR24115">
    <property type="entry name" value="KINESIN-RELATED"/>
    <property type="match status" value="1"/>
</dbReference>
<feature type="region of interest" description="Disordered" evidence="7">
    <location>
        <begin position="687"/>
        <end position="757"/>
    </location>
</feature>
<dbReference type="InterPro" id="IPR001752">
    <property type="entry name" value="Kinesin_motor_dom"/>
</dbReference>
<evidence type="ECO:0000256" key="6">
    <source>
        <dbReference type="SAM" id="Coils"/>
    </source>
</evidence>
<keyword evidence="8" id="KW-0812">Transmembrane</keyword>
<feature type="transmembrane region" description="Helical" evidence="8">
    <location>
        <begin position="956"/>
        <end position="977"/>
    </location>
</feature>
<evidence type="ECO:0000256" key="2">
    <source>
        <dbReference type="ARBA" id="ARBA00022741"/>
    </source>
</evidence>
<dbReference type="InterPro" id="IPR027417">
    <property type="entry name" value="P-loop_NTPase"/>
</dbReference>
<dbReference type="Pfam" id="PF12423">
    <property type="entry name" value="KIF1B"/>
    <property type="match status" value="1"/>
</dbReference>
<feature type="compositionally biased region" description="Basic and acidic residues" evidence="7">
    <location>
        <begin position="720"/>
        <end position="736"/>
    </location>
</feature>
<keyword evidence="8" id="KW-0472">Membrane</keyword>
<evidence type="ECO:0000256" key="7">
    <source>
        <dbReference type="SAM" id="MobiDB-lite"/>
    </source>
</evidence>
<evidence type="ECO:0000256" key="8">
    <source>
        <dbReference type="SAM" id="Phobius"/>
    </source>
</evidence>
<comment type="similarity">
    <text evidence="5">Belongs to the TRAFAC class myosin-kinesin ATPase superfamily. Kinesin family.</text>
</comment>
<keyword evidence="4" id="KW-0206">Cytoskeleton</keyword>
<feature type="coiled-coil region" evidence="6">
    <location>
        <begin position="244"/>
        <end position="321"/>
    </location>
</feature>
<dbReference type="InterPro" id="IPR019821">
    <property type="entry name" value="Kinesin_motor_CS"/>
</dbReference>
<dbReference type="PRINTS" id="PR00380">
    <property type="entry name" value="KINESINHEAVY"/>
</dbReference>
<dbReference type="Proteomes" id="UP001217089">
    <property type="component" value="Unassembled WGS sequence"/>
</dbReference>
<name>A0ABQ9F309_TEGGR</name>
<evidence type="ECO:0000313" key="10">
    <source>
        <dbReference type="EMBL" id="KAJ8309975.1"/>
    </source>
</evidence>
<dbReference type="InterPro" id="IPR035892">
    <property type="entry name" value="C2_domain_sf"/>
</dbReference>
<evidence type="ECO:0000259" key="9">
    <source>
        <dbReference type="PROSITE" id="PS50067"/>
    </source>
</evidence>
<dbReference type="EMBL" id="JARBDR010000640">
    <property type="protein sequence ID" value="KAJ8309975.1"/>
    <property type="molecule type" value="Genomic_DNA"/>
</dbReference>
<dbReference type="SUPFAM" id="SSF49562">
    <property type="entry name" value="C2 domain (Calcium/lipid-binding domain, CaLB)"/>
    <property type="match status" value="1"/>
</dbReference>
<evidence type="ECO:0000256" key="1">
    <source>
        <dbReference type="ARBA" id="ARBA00004245"/>
    </source>
</evidence>
<protein>
    <recommendedName>
        <fullName evidence="9">Kinesin motor domain-containing protein</fullName>
    </recommendedName>
</protein>
<comment type="caution">
    <text evidence="10">The sequence shown here is derived from an EMBL/GenBank/DDBJ whole genome shotgun (WGS) entry which is preliminary data.</text>
</comment>
<keyword evidence="8" id="KW-1133">Transmembrane helix</keyword>
<keyword evidence="4" id="KW-0963">Cytoplasm</keyword>
<proteinExistence type="inferred from homology"/>
<dbReference type="PROSITE" id="PS50067">
    <property type="entry name" value="KINESIN_MOTOR_2"/>
    <property type="match status" value="1"/>
</dbReference>
<accession>A0ABQ9F309</accession>
<sequence length="1147" mass="130213">MNGNSTEIKDPADLSKEGRLFTFDFSYWSHDGFRERDDGYLEPETSQYADQVKVFNDLGVGVLENAWKGYNCSLFAYGQTGSGKSYSIVHVSILEIYNEQVRDLLNAKIESLITAPVNSYKEIDSKITEGTRNRTVASTNMNATSSRAHTIVGITFIQKAPNESGQSMTKTSVVNLVDLAGSERADSTGATGDRLKEGAAINQSLSNLGNVIKALADQSMGNKKVAALSPADINYEETLSTLRFDKLIRELREENARLMEMLKSGGISMQAAGAPSSDASEEMMRMQEELRKNQEEMENMKKSWEQRMRESELDNMEEKKKQEDRKVIPHFWNLNEDPSLTAMVVHFCKPVCVCVCVCVFTITSCFKFLYSIQQQHAEVTNKGGDVKLKPFDNAKIMLKAGTKVESPTYESAQEEIAERAGLMSKDGKSADDIILQEEVVEMLPMVNEANAIAEELNKKRKFELALISAQARGQKDGRTEVMVKMENTENGNYWMWDRNKFINRKFIMAEMYQNYLEEDDWDLPQDKDPFWEPADTEILLGTVHVHLMSLAHKLDIEENLNITNYKGEVQGHLDVQIIPVDSKGQTLGEDDFVDSPEELVGGELCFNFKINNARGLPQTIQKSFCKYNFYLDDKAEKTKEIDGTMNPDFNYCKLFKFKPVTSQKFKMSEYLQNEAVVIEVWGRQKDMGGGKGGGAVTGGTAATKQAPAKDKSNSSNSKPVVKDTSKKDTSPKKEVNQTKNGAVPAAAAASAASTQQLQQQQQQQQQIQQQQEQNKQLNNDLNTYKQRTNAAEGTLVEELGDIQSLIDQRLNSGSQTIDISELQAMLKGARTSGSGGKSSSGESKACIIQEKHFDRAWKQNGEKFKIITSILLITSSILYIYLIFSLSYNCTCKCTGFVHVYVLVLNMYMYWFCTCKYTDIVHYSTCRCTGILHENILEYYLYIKTTYDYSSNSHKLYLYSLNFCYLLNTCTSLNVIYKLLLMKLKSKFAETIQLLFKKTNNSIMFLIQTKFCICLLDGKTLPLKSLIYKIDSIHPTMKVKKKTCWCLSFLICLIIINENLKVQKSSYPETVFYKHIQIKRDLFREIRMIQIFVYYKSQYIYWFIFCFDLGFCNCSECSKSKMAEKIKNNKLYNSATSDYTKQAKKNF</sequence>
<keyword evidence="2" id="KW-0547">Nucleotide-binding</keyword>
<dbReference type="Gene3D" id="3.40.850.10">
    <property type="entry name" value="Kinesin motor domain"/>
    <property type="match status" value="2"/>
</dbReference>
<dbReference type="InterPro" id="IPR036961">
    <property type="entry name" value="Kinesin_motor_dom_sf"/>
</dbReference>
<evidence type="ECO:0000256" key="4">
    <source>
        <dbReference type="ARBA" id="ARBA00023212"/>
    </source>
</evidence>
<dbReference type="Pfam" id="PF00225">
    <property type="entry name" value="Kinesin"/>
    <property type="match status" value="2"/>
</dbReference>
<dbReference type="PANTHER" id="PTHR24115:SF802">
    <property type="entry name" value="KINESIN-LIKE PROTEIN UNC-104"/>
    <property type="match status" value="1"/>
</dbReference>
<comment type="subcellular location">
    <subcellularLocation>
        <location evidence="1">Cytoplasm</location>
        <location evidence="1">Cytoskeleton</location>
    </subcellularLocation>
</comment>
<dbReference type="InterPro" id="IPR027640">
    <property type="entry name" value="Kinesin-like_fam"/>
</dbReference>
<keyword evidence="11" id="KW-1185">Reference proteome</keyword>
<dbReference type="PROSITE" id="PS00411">
    <property type="entry name" value="KINESIN_MOTOR_1"/>
    <property type="match status" value="1"/>
</dbReference>
<dbReference type="SUPFAM" id="SSF52540">
    <property type="entry name" value="P-loop containing nucleoside triphosphate hydrolases"/>
    <property type="match status" value="1"/>
</dbReference>
<dbReference type="SMART" id="SM00129">
    <property type="entry name" value="KISc"/>
    <property type="match status" value="1"/>
</dbReference>
<comment type="caution">
    <text evidence="5">Lacks conserved residue(s) required for the propagation of feature annotation.</text>
</comment>
<evidence type="ECO:0000313" key="11">
    <source>
        <dbReference type="Proteomes" id="UP001217089"/>
    </source>
</evidence>
<feature type="transmembrane region" description="Helical" evidence="8">
    <location>
        <begin position="896"/>
        <end position="912"/>
    </location>
</feature>
<reference evidence="10 11" key="1">
    <citation type="submission" date="2022-12" db="EMBL/GenBank/DDBJ databases">
        <title>Chromosome-level genome of Tegillarca granosa.</title>
        <authorList>
            <person name="Kim J."/>
        </authorList>
    </citation>
    <scope>NUCLEOTIDE SEQUENCE [LARGE SCALE GENOMIC DNA]</scope>
    <source>
        <strain evidence="10">Teg-2019</strain>
        <tissue evidence="10">Adductor muscle</tissue>
    </source>
</reference>
<evidence type="ECO:0000256" key="5">
    <source>
        <dbReference type="PROSITE-ProRule" id="PRU00283"/>
    </source>
</evidence>
<keyword evidence="3" id="KW-0067">ATP-binding</keyword>